<feature type="transmembrane region" description="Helical" evidence="6">
    <location>
        <begin position="370"/>
        <end position="392"/>
    </location>
</feature>
<feature type="transmembrane region" description="Helical" evidence="6">
    <location>
        <begin position="174"/>
        <end position="196"/>
    </location>
</feature>
<feature type="transmembrane region" description="Helical" evidence="6">
    <location>
        <begin position="116"/>
        <end position="133"/>
    </location>
</feature>
<organism evidence="8 9">
    <name type="scientific">Kibdelosporangium aridum</name>
    <dbReference type="NCBI Taxonomy" id="2030"/>
    <lineage>
        <taxon>Bacteria</taxon>
        <taxon>Bacillati</taxon>
        <taxon>Actinomycetota</taxon>
        <taxon>Actinomycetes</taxon>
        <taxon>Pseudonocardiales</taxon>
        <taxon>Pseudonocardiaceae</taxon>
        <taxon>Kibdelosporangium</taxon>
    </lineage>
</organism>
<comment type="subcellular location">
    <subcellularLocation>
        <location evidence="1">Cell membrane</location>
        <topology evidence="1">Multi-pass membrane protein</topology>
    </subcellularLocation>
</comment>
<dbReference type="InterPro" id="IPR050189">
    <property type="entry name" value="MFS_Efflux_Transporters"/>
</dbReference>
<dbReference type="PANTHER" id="PTHR43124">
    <property type="entry name" value="PURINE EFFLUX PUMP PBUE"/>
    <property type="match status" value="1"/>
</dbReference>
<feature type="transmembrane region" description="Helical" evidence="6">
    <location>
        <begin position="310"/>
        <end position="328"/>
    </location>
</feature>
<dbReference type="InterPro" id="IPR036259">
    <property type="entry name" value="MFS_trans_sf"/>
</dbReference>
<evidence type="ECO:0000256" key="5">
    <source>
        <dbReference type="ARBA" id="ARBA00023136"/>
    </source>
</evidence>
<dbReference type="CDD" id="cd17324">
    <property type="entry name" value="MFS_NepI_like"/>
    <property type="match status" value="1"/>
</dbReference>
<evidence type="ECO:0000259" key="7">
    <source>
        <dbReference type="PROSITE" id="PS50850"/>
    </source>
</evidence>
<feature type="transmembrane region" description="Helical" evidence="6">
    <location>
        <begin position="139"/>
        <end position="162"/>
    </location>
</feature>
<evidence type="ECO:0000256" key="1">
    <source>
        <dbReference type="ARBA" id="ARBA00004651"/>
    </source>
</evidence>
<evidence type="ECO:0000256" key="2">
    <source>
        <dbReference type="ARBA" id="ARBA00022475"/>
    </source>
</evidence>
<name>A0A1W2FYE5_KIBAR</name>
<keyword evidence="9" id="KW-1185">Reference proteome</keyword>
<feature type="transmembrane region" description="Helical" evidence="6">
    <location>
        <begin position="283"/>
        <end position="303"/>
    </location>
</feature>
<keyword evidence="5 6" id="KW-0472">Membrane</keyword>
<feature type="transmembrane region" description="Helical" evidence="6">
    <location>
        <begin position="242"/>
        <end position="263"/>
    </location>
</feature>
<gene>
    <name evidence="8" type="ORF">SAMN05661093_10564</name>
</gene>
<keyword evidence="4 6" id="KW-1133">Transmembrane helix</keyword>
<proteinExistence type="predicted"/>
<evidence type="ECO:0000256" key="4">
    <source>
        <dbReference type="ARBA" id="ARBA00022989"/>
    </source>
</evidence>
<dbReference type="Gene3D" id="1.20.1250.20">
    <property type="entry name" value="MFS general substrate transporter like domains"/>
    <property type="match status" value="1"/>
</dbReference>
<dbReference type="Proteomes" id="UP000192674">
    <property type="component" value="Unassembled WGS sequence"/>
</dbReference>
<dbReference type="InterPro" id="IPR011701">
    <property type="entry name" value="MFS"/>
</dbReference>
<keyword evidence="2" id="KW-1003">Cell membrane</keyword>
<feature type="transmembrane region" description="Helical" evidence="6">
    <location>
        <begin position="334"/>
        <end position="358"/>
    </location>
</feature>
<protein>
    <submittedName>
        <fullName evidence="8">Predicted arabinose efflux permease, MFS family</fullName>
    </submittedName>
</protein>
<dbReference type="EMBL" id="FWXV01000018">
    <property type="protein sequence ID" value="SMD26977.1"/>
    <property type="molecule type" value="Genomic_DNA"/>
</dbReference>
<dbReference type="Pfam" id="PF07690">
    <property type="entry name" value="MFS_1"/>
    <property type="match status" value="1"/>
</dbReference>
<feature type="domain" description="Major facilitator superfamily (MFS) profile" evidence="7">
    <location>
        <begin position="46"/>
        <end position="420"/>
    </location>
</feature>
<sequence length="426" mass="44153">MAPRWETNAARETSLSPQAQVRLMEQHMPEAVHTTSPAVVRGGDRLPGKALLGLFLTGFVGILTECLPAGLLPDMARSLHTSVALTGQTVTLYAAATSIAAIPLTRAFSKWPRKNVLLVALAIVAVTNALTALSDNYTLTLVIRFVAGLGTAMIWPQLGGYAARLAPAGQQGRAITVALAGTPIGLALGIPLGTWLSTLGGWQAAFYSCAGLTVLTMLWALVTLPNLPGLPVDQRRKVSDTLVIPGLRVILFAIAAYMIAHNILYTYVSDFLRHVGMEGRTGLVLFVFGVTSVLSTLVVGMHIDRHLRKLVVASTVLFAISVLVLAVLSDAPALVYIAVGAWGFAFGSSASLFIGAAINASREAADVAQSIVITVISGSIAAGGLVGGLLIAGLGAASITWAALALLVAATAAVTGGRKHAFPKNA</sequence>
<keyword evidence="3 6" id="KW-0812">Transmembrane</keyword>
<dbReference type="SUPFAM" id="SSF103473">
    <property type="entry name" value="MFS general substrate transporter"/>
    <property type="match status" value="1"/>
</dbReference>
<evidence type="ECO:0000313" key="9">
    <source>
        <dbReference type="Proteomes" id="UP000192674"/>
    </source>
</evidence>
<dbReference type="PROSITE" id="PS50850">
    <property type="entry name" value="MFS"/>
    <property type="match status" value="1"/>
</dbReference>
<dbReference type="GO" id="GO:0022857">
    <property type="term" value="F:transmembrane transporter activity"/>
    <property type="evidence" value="ECO:0007669"/>
    <property type="project" value="InterPro"/>
</dbReference>
<reference evidence="8 9" key="1">
    <citation type="submission" date="2017-04" db="EMBL/GenBank/DDBJ databases">
        <authorList>
            <person name="Afonso C.L."/>
            <person name="Miller P.J."/>
            <person name="Scott M.A."/>
            <person name="Spackman E."/>
            <person name="Goraichik I."/>
            <person name="Dimitrov K.M."/>
            <person name="Suarez D.L."/>
            <person name="Swayne D.E."/>
        </authorList>
    </citation>
    <scope>NUCLEOTIDE SEQUENCE [LARGE SCALE GENOMIC DNA]</scope>
    <source>
        <strain evidence="8 9">DSM 43828</strain>
    </source>
</reference>
<dbReference type="RefSeq" id="WP_084434608.1">
    <property type="nucleotide sequence ID" value="NZ_FWXV01000018.1"/>
</dbReference>
<dbReference type="AlphaFoldDB" id="A0A1W2FYE5"/>
<feature type="transmembrane region" description="Helical" evidence="6">
    <location>
        <begin position="202"/>
        <end position="222"/>
    </location>
</feature>
<evidence type="ECO:0000256" key="6">
    <source>
        <dbReference type="SAM" id="Phobius"/>
    </source>
</evidence>
<dbReference type="GO" id="GO:0005886">
    <property type="term" value="C:plasma membrane"/>
    <property type="evidence" value="ECO:0007669"/>
    <property type="project" value="UniProtKB-SubCell"/>
</dbReference>
<feature type="transmembrane region" description="Helical" evidence="6">
    <location>
        <begin position="83"/>
        <end position="104"/>
    </location>
</feature>
<accession>A0A1W2FYE5</accession>
<feature type="transmembrane region" description="Helical" evidence="6">
    <location>
        <begin position="51"/>
        <end position="71"/>
    </location>
</feature>
<evidence type="ECO:0000256" key="3">
    <source>
        <dbReference type="ARBA" id="ARBA00022692"/>
    </source>
</evidence>
<dbReference type="PANTHER" id="PTHR43124:SF3">
    <property type="entry name" value="CHLORAMPHENICOL EFFLUX PUMP RV0191"/>
    <property type="match status" value="1"/>
</dbReference>
<feature type="transmembrane region" description="Helical" evidence="6">
    <location>
        <begin position="398"/>
        <end position="417"/>
    </location>
</feature>
<dbReference type="InterPro" id="IPR020846">
    <property type="entry name" value="MFS_dom"/>
</dbReference>
<evidence type="ECO:0000313" key="8">
    <source>
        <dbReference type="EMBL" id="SMD26977.1"/>
    </source>
</evidence>
<dbReference type="OrthoDB" id="2810795at2"/>